<dbReference type="InterPro" id="IPR000073">
    <property type="entry name" value="AB_hydrolase_1"/>
</dbReference>
<dbReference type="FunFam" id="3.40.50.1820:FF:000205">
    <property type="entry name" value="Non-haem bromoperoxidase BPO-A2"/>
    <property type="match status" value="1"/>
</dbReference>
<dbReference type="AlphaFoldDB" id="A0AA40EE44"/>
<dbReference type="GO" id="GO:0016787">
    <property type="term" value="F:hydrolase activity"/>
    <property type="evidence" value="ECO:0007669"/>
    <property type="project" value="UniProtKB-KW"/>
</dbReference>
<dbReference type="PANTHER" id="PTHR43433:SF3">
    <property type="entry name" value="NON-HEME CHLOROPEROXIDASE"/>
    <property type="match status" value="1"/>
</dbReference>
<sequence length="281" mass="30841">MPYLTLSDTTTRIFYKDWGLPSGPVVTFSHGWPLSSDNFDAQLHFLASAGYRVIAHDRRGHGRSDQPWTGNDMDTYADDLHELFVALDLRDAVMVGHSTGGGEVARFVGRHGTARVRGAVLISAVTPLMVRTEANPEGTEMAVFDGFRAAMKKDRAQFFLDVPSGPFFGFNRPGAVTSRGMVESWFAQGMQASFVGAYECIKQFSETDFSEDLKKMEFPVLLLHGDDDQVVPIEAAAKKAVKLLPRGLLRVYPGAPHALPNVFADEVNRDLLGFIGSLKTA</sequence>
<dbReference type="SUPFAM" id="SSF53474">
    <property type="entry name" value="alpha/beta-Hydrolases"/>
    <property type="match status" value="1"/>
</dbReference>
<evidence type="ECO:0000313" key="3">
    <source>
        <dbReference type="Proteomes" id="UP001172155"/>
    </source>
</evidence>
<dbReference type="PRINTS" id="PR00111">
    <property type="entry name" value="ABHYDROLASE"/>
</dbReference>
<evidence type="ECO:0000313" key="2">
    <source>
        <dbReference type="EMBL" id="KAK0738094.1"/>
    </source>
</evidence>
<dbReference type="Gene3D" id="3.40.50.1820">
    <property type="entry name" value="alpha/beta hydrolase"/>
    <property type="match status" value="1"/>
</dbReference>
<feature type="domain" description="AB hydrolase-1" evidence="1">
    <location>
        <begin position="24"/>
        <end position="258"/>
    </location>
</feature>
<dbReference type="InterPro" id="IPR050471">
    <property type="entry name" value="AB_hydrolase"/>
</dbReference>
<comment type="caution">
    <text evidence="2">The sequence shown here is derived from an EMBL/GenBank/DDBJ whole genome shotgun (WGS) entry which is preliminary data.</text>
</comment>
<keyword evidence="3" id="KW-1185">Reference proteome</keyword>
<evidence type="ECO:0000259" key="1">
    <source>
        <dbReference type="Pfam" id="PF00561"/>
    </source>
</evidence>
<dbReference type="Proteomes" id="UP001172155">
    <property type="component" value="Unassembled WGS sequence"/>
</dbReference>
<reference evidence="2" key="1">
    <citation type="submission" date="2023-06" db="EMBL/GenBank/DDBJ databases">
        <title>Genome-scale phylogeny and comparative genomics of the fungal order Sordariales.</title>
        <authorList>
            <consortium name="Lawrence Berkeley National Laboratory"/>
            <person name="Hensen N."/>
            <person name="Bonometti L."/>
            <person name="Westerberg I."/>
            <person name="Brannstrom I.O."/>
            <person name="Guillou S."/>
            <person name="Cros-Aarteil S."/>
            <person name="Calhoun S."/>
            <person name="Haridas S."/>
            <person name="Kuo A."/>
            <person name="Mondo S."/>
            <person name="Pangilinan J."/>
            <person name="Riley R."/>
            <person name="LaButti K."/>
            <person name="Andreopoulos B."/>
            <person name="Lipzen A."/>
            <person name="Chen C."/>
            <person name="Yanf M."/>
            <person name="Daum C."/>
            <person name="Ng V."/>
            <person name="Clum A."/>
            <person name="Steindorff A."/>
            <person name="Ohm R."/>
            <person name="Martin F."/>
            <person name="Silar P."/>
            <person name="Natvig D."/>
            <person name="Lalanne C."/>
            <person name="Gautier V."/>
            <person name="Ament-velasquez S.L."/>
            <person name="Kruys A."/>
            <person name="Hutchinson M.I."/>
            <person name="Powell A.J."/>
            <person name="Barry K."/>
            <person name="Miller A.N."/>
            <person name="Grigoriev I.V."/>
            <person name="Debuchy R."/>
            <person name="Gladieux P."/>
            <person name="Thoren M.H."/>
            <person name="Johannesson H."/>
        </authorList>
    </citation>
    <scope>NUCLEOTIDE SEQUENCE</scope>
    <source>
        <strain evidence="2">SMH3187-1</strain>
    </source>
</reference>
<protein>
    <submittedName>
        <fullName evidence="2">Alpha/beta fold family hydrolase</fullName>
    </submittedName>
</protein>
<dbReference type="Pfam" id="PF00561">
    <property type="entry name" value="Abhydrolase_1"/>
    <property type="match status" value="1"/>
</dbReference>
<gene>
    <name evidence="2" type="ORF">B0T18DRAFT_421241</name>
</gene>
<keyword evidence="2" id="KW-0378">Hydrolase</keyword>
<dbReference type="PANTHER" id="PTHR43433">
    <property type="entry name" value="HYDROLASE, ALPHA/BETA FOLD FAMILY PROTEIN"/>
    <property type="match status" value="1"/>
</dbReference>
<accession>A0AA40EE44</accession>
<dbReference type="InterPro" id="IPR029058">
    <property type="entry name" value="AB_hydrolase_fold"/>
</dbReference>
<organism evidence="2 3">
    <name type="scientific">Schizothecium vesticola</name>
    <dbReference type="NCBI Taxonomy" id="314040"/>
    <lineage>
        <taxon>Eukaryota</taxon>
        <taxon>Fungi</taxon>
        <taxon>Dikarya</taxon>
        <taxon>Ascomycota</taxon>
        <taxon>Pezizomycotina</taxon>
        <taxon>Sordariomycetes</taxon>
        <taxon>Sordariomycetidae</taxon>
        <taxon>Sordariales</taxon>
        <taxon>Schizotheciaceae</taxon>
        <taxon>Schizothecium</taxon>
    </lineage>
</organism>
<dbReference type="EMBL" id="JAUKUD010000007">
    <property type="protein sequence ID" value="KAK0738094.1"/>
    <property type="molecule type" value="Genomic_DNA"/>
</dbReference>
<name>A0AA40EE44_9PEZI</name>
<proteinExistence type="predicted"/>